<keyword evidence="16 35" id="KW-1133">Transmembrane helix</keyword>
<keyword evidence="11" id="KW-0165">Cleavage on pair of basic residues</keyword>
<evidence type="ECO:0000256" key="11">
    <source>
        <dbReference type="ARBA" id="ARBA00022685"/>
    </source>
</evidence>
<dbReference type="PROSITE" id="PS50026">
    <property type="entry name" value="EGF_3"/>
    <property type="match status" value="3"/>
</dbReference>
<dbReference type="KEGG" id="alim:106535680"/>
<dbReference type="PANTHER" id="PTHR11219:SF7">
    <property type="entry name" value="TENEURIN-1"/>
    <property type="match status" value="1"/>
</dbReference>
<feature type="domain" description="EGF-like" evidence="36">
    <location>
        <begin position="658"/>
        <end position="689"/>
    </location>
</feature>
<keyword evidence="14" id="KW-0256">Endoplasmic reticulum</keyword>
<feature type="domain" description="EGF-like" evidence="36">
    <location>
        <begin position="594"/>
        <end position="627"/>
    </location>
</feature>
<dbReference type="PROSITE" id="PS51361">
    <property type="entry name" value="TENEURIN_N"/>
    <property type="match status" value="1"/>
</dbReference>
<dbReference type="GO" id="GO:0016605">
    <property type="term" value="C:PML body"/>
    <property type="evidence" value="ECO:0007669"/>
    <property type="project" value="UniProtKB-SubCell"/>
</dbReference>
<dbReference type="Gene3D" id="2.10.25.10">
    <property type="entry name" value="Laminin"/>
    <property type="match status" value="7"/>
</dbReference>
<feature type="region of interest" description="Disordered" evidence="34">
    <location>
        <begin position="145"/>
        <end position="173"/>
    </location>
</feature>
<gene>
    <name evidence="39" type="primary">LOC106535680</name>
</gene>
<keyword evidence="10 33" id="KW-0245">EGF-like domain</keyword>
<dbReference type="FunFam" id="2.10.25.10:FF:000013">
    <property type="entry name" value="Teneurin transmembrane protein 4"/>
    <property type="match status" value="1"/>
</dbReference>
<evidence type="ECO:0000256" key="21">
    <source>
        <dbReference type="ARBA" id="ARBA00023157"/>
    </source>
</evidence>
<dbReference type="Pfam" id="PF06484">
    <property type="entry name" value="Ten_N"/>
    <property type="match status" value="2"/>
</dbReference>
<evidence type="ECO:0000256" key="8">
    <source>
        <dbReference type="ARBA" id="ARBA00022475"/>
    </source>
</evidence>
<evidence type="ECO:0000256" key="25">
    <source>
        <dbReference type="ARBA" id="ARBA00037805"/>
    </source>
</evidence>
<evidence type="ECO:0000256" key="14">
    <source>
        <dbReference type="ARBA" id="ARBA00022824"/>
    </source>
</evidence>
<feature type="region of interest" description="Disordered" evidence="34">
    <location>
        <begin position="289"/>
        <end position="310"/>
    </location>
</feature>
<dbReference type="FunFam" id="2.60.120.260:FF:000095">
    <property type="entry name" value="Teneurin transmembrane protein 1"/>
    <property type="match status" value="1"/>
</dbReference>
<evidence type="ECO:0000256" key="7">
    <source>
        <dbReference type="ARBA" id="ARBA00009385"/>
    </source>
</evidence>
<keyword evidence="23" id="KW-0325">Glycoprotein</keyword>
<protein>
    <recommendedName>
        <fullName evidence="28">Teneurin-2</fullName>
    </recommendedName>
    <alternativeName>
        <fullName evidence="30">Protein Odd Oz/ten-m homolog 2</fullName>
    </alternativeName>
    <alternativeName>
        <fullName evidence="29">Tenascin-M2</fullName>
    </alternativeName>
    <alternativeName>
        <fullName evidence="31">Teneurin transmembrane protein 2</fullName>
    </alternativeName>
</protein>
<dbReference type="Pfam" id="PF23093">
    <property type="entry name" value="GBD_Tenm3"/>
    <property type="match status" value="1"/>
</dbReference>
<accession>A0A2I4D7I3</accession>
<dbReference type="InterPro" id="IPR051216">
    <property type="entry name" value="Teneurin"/>
</dbReference>
<feature type="domain" description="Teneurin N-terminal" evidence="37">
    <location>
        <begin position="41"/>
        <end position="247"/>
    </location>
</feature>
<dbReference type="GO" id="GO:0046982">
    <property type="term" value="F:protein heterodimerization activity"/>
    <property type="evidence" value="ECO:0007669"/>
    <property type="project" value="TreeGrafter"/>
</dbReference>
<dbReference type="GO" id="GO:0045211">
    <property type="term" value="C:postsynaptic membrane"/>
    <property type="evidence" value="ECO:0007669"/>
    <property type="project" value="UniProtKB-SubCell"/>
</dbReference>
<evidence type="ECO:0000256" key="34">
    <source>
        <dbReference type="SAM" id="MobiDB-lite"/>
    </source>
</evidence>
<keyword evidence="15" id="KW-0130">Cell adhesion</keyword>
<keyword evidence="8" id="KW-1003">Cell membrane</keyword>
<reference evidence="39" key="1">
    <citation type="submission" date="2025-08" db="UniProtKB">
        <authorList>
            <consortium name="RefSeq"/>
        </authorList>
    </citation>
    <scope>IDENTIFICATION</scope>
</reference>
<dbReference type="SUPFAM" id="SSF57196">
    <property type="entry name" value="EGF/Laminin"/>
    <property type="match status" value="3"/>
</dbReference>
<evidence type="ECO:0000256" key="33">
    <source>
        <dbReference type="PROSITE-ProRule" id="PRU00076"/>
    </source>
</evidence>
<dbReference type="SMART" id="SM00181">
    <property type="entry name" value="EGF"/>
    <property type="match status" value="8"/>
</dbReference>
<feature type="non-terminal residue" evidence="39">
    <location>
        <position position="1"/>
    </location>
</feature>
<feature type="disulfide bond" evidence="33">
    <location>
        <begin position="662"/>
        <end position="672"/>
    </location>
</feature>
<evidence type="ECO:0000256" key="24">
    <source>
        <dbReference type="ARBA" id="ARBA00023257"/>
    </source>
</evidence>
<dbReference type="OrthoDB" id="442731at2759"/>
<dbReference type="STRING" id="52670.A0A2I4D7I3"/>
<evidence type="ECO:0000256" key="27">
    <source>
        <dbReference type="ARBA" id="ARBA00057432"/>
    </source>
</evidence>
<keyword evidence="20 35" id="KW-0472">Membrane</keyword>
<dbReference type="InterPro" id="IPR000742">
    <property type="entry name" value="EGF"/>
</dbReference>
<keyword evidence="17" id="KW-0805">Transcription regulation</keyword>
<evidence type="ECO:0000256" key="35">
    <source>
        <dbReference type="SAM" id="Phobius"/>
    </source>
</evidence>
<keyword evidence="21 33" id="KW-1015">Disulfide bond</keyword>
<feature type="region of interest" description="Disordered" evidence="34">
    <location>
        <begin position="82"/>
        <end position="132"/>
    </location>
</feature>
<dbReference type="RefSeq" id="XP_013888200.1">
    <property type="nucleotide sequence ID" value="XM_014032746.1"/>
</dbReference>
<dbReference type="GO" id="GO:0005794">
    <property type="term" value="C:Golgi apparatus"/>
    <property type="evidence" value="ECO:0007669"/>
    <property type="project" value="UniProtKB-SubCell"/>
</dbReference>
<evidence type="ECO:0000256" key="17">
    <source>
        <dbReference type="ARBA" id="ARBA00023015"/>
    </source>
</evidence>
<evidence type="ECO:0000256" key="3">
    <source>
        <dbReference type="ARBA" id="ARBA00004486"/>
    </source>
</evidence>
<evidence type="ECO:0000256" key="28">
    <source>
        <dbReference type="ARBA" id="ARBA00068165"/>
    </source>
</evidence>
<dbReference type="GO" id="GO:0007157">
    <property type="term" value="P:heterophilic cell-cell adhesion via plasma membrane cell adhesion molecules"/>
    <property type="evidence" value="ECO:0007669"/>
    <property type="project" value="TreeGrafter"/>
</dbReference>
<feature type="disulfide bond" evidence="33">
    <location>
        <begin position="617"/>
        <end position="626"/>
    </location>
</feature>
<evidence type="ECO:0000256" key="12">
    <source>
        <dbReference type="ARBA" id="ARBA00022692"/>
    </source>
</evidence>
<feature type="region of interest" description="Disordered" evidence="34">
    <location>
        <begin position="1"/>
        <end position="66"/>
    </location>
</feature>
<dbReference type="InParanoid" id="A0A2I4D7I3"/>
<evidence type="ECO:0000256" key="18">
    <source>
        <dbReference type="ARBA" id="ARBA00023018"/>
    </source>
</evidence>
<dbReference type="InterPro" id="IPR009471">
    <property type="entry name" value="Ten_N"/>
</dbReference>
<comment type="caution">
    <text evidence="33">Lacks conserved residue(s) required for the propagation of feature annotation.</text>
</comment>
<evidence type="ECO:0000313" key="38">
    <source>
        <dbReference type="Proteomes" id="UP000192220"/>
    </source>
</evidence>
<keyword evidence="9" id="KW-0678">Repressor</keyword>
<comment type="similarity">
    <text evidence="7">Belongs to the tenascin family. Teneurin subfamily.</text>
</comment>
<dbReference type="Gene3D" id="2.60.120.260">
    <property type="entry name" value="Galactose-binding domain-like"/>
    <property type="match status" value="1"/>
</dbReference>
<keyword evidence="24" id="KW-0628">Postsynaptic cell membrane</keyword>
<dbReference type="GO" id="GO:0030175">
    <property type="term" value="C:filopodium"/>
    <property type="evidence" value="ECO:0007669"/>
    <property type="project" value="UniProtKB-SubCell"/>
</dbReference>
<dbReference type="GO" id="GO:0007165">
    <property type="term" value="P:signal transduction"/>
    <property type="evidence" value="ECO:0007669"/>
    <property type="project" value="InterPro"/>
</dbReference>
<evidence type="ECO:0000256" key="15">
    <source>
        <dbReference type="ARBA" id="ARBA00022889"/>
    </source>
</evidence>
<dbReference type="PROSITE" id="PS01186">
    <property type="entry name" value="EGF_2"/>
    <property type="match status" value="3"/>
</dbReference>
<evidence type="ECO:0000313" key="39">
    <source>
        <dbReference type="RefSeq" id="XP_013888200.1"/>
    </source>
</evidence>
<name>A0A2I4D7I3_AUSLI</name>
<dbReference type="AlphaFoldDB" id="A0A2I4D7I3"/>
<feature type="compositionally biased region" description="Polar residues" evidence="34">
    <location>
        <begin position="82"/>
        <end position="94"/>
    </location>
</feature>
<keyword evidence="12 35" id="KW-0812">Transmembrane</keyword>
<organism evidence="38 39">
    <name type="scientific">Austrofundulus limnaeus</name>
    <name type="common">Annual killifish</name>
    <dbReference type="NCBI Taxonomy" id="52670"/>
    <lineage>
        <taxon>Eukaryota</taxon>
        <taxon>Metazoa</taxon>
        <taxon>Chordata</taxon>
        <taxon>Craniata</taxon>
        <taxon>Vertebrata</taxon>
        <taxon>Euteleostomi</taxon>
        <taxon>Actinopterygii</taxon>
        <taxon>Neopterygii</taxon>
        <taxon>Teleostei</taxon>
        <taxon>Neoteleostei</taxon>
        <taxon>Acanthomorphata</taxon>
        <taxon>Ovalentaria</taxon>
        <taxon>Atherinomorphae</taxon>
        <taxon>Cyprinodontiformes</taxon>
        <taxon>Rivulidae</taxon>
        <taxon>Austrofundulus</taxon>
    </lineage>
</organism>
<evidence type="ECO:0000256" key="10">
    <source>
        <dbReference type="ARBA" id="ARBA00022536"/>
    </source>
</evidence>
<evidence type="ECO:0000256" key="9">
    <source>
        <dbReference type="ARBA" id="ARBA00022491"/>
    </source>
</evidence>
<feature type="disulfide bond" evidence="33">
    <location>
        <begin position="679"/>
        <end position="688"/>
    </location>
</feature>
<feature type="domain" description="EGF-like" evidence="36">
    <location>
        <begin position="699"/>
        <end position="734"/>
    </location>
</feature>
<evidence type="ECO:0000256" key="4">
    <source>
        <dbReference type="ARBA" id="ARBA00004552"/>
    </source>
</evidence>
<evidence type="ECO:0000256" key="6">
    <source>
        <dbReference type="ARBA" id="ARBA00004624"/>
    </source>
</evidence>
<evidence type="ECO:0000256" key="29">
    <source>
        <dbReference type="ARBA" id="ARBA00077041"/>
    </source>
</evidence>
<keyword evidence="38" id="KW-1185">Reference proteome</keyword>
<evidence type="ECO:0000256" key="22">
    <source>
        <dbReference type="ARBA" id="ARBA00023163"/>
    </source>
</evidence>
<dbReference type="InterPro" id="IPR057629">
    <property type="entry name" value="Teneurin1-4_GBD"/>
</dbReference>
<evidence type="ECO:0000256" key="23">
    <source>
        <dbReference type="ARBA" id="ARBA00023180"/>
    </source>
</evidence>
<dbReference type="GeneID" id="106535680"/>
<dbReference type="PANTHER" id="PTHR11219">
    <property type="entry name" value="TENEURIN AND N-ACETYLGLUCOSAMINE-1-PHOSPHODIESTER ALPHA-N-ACETYLGLUCOSAMINIDASE"/>
    <property type="match status" value="1"/>
</dbReference>
<keyword evidence="18" id="KW-0770">Synapse</keyword>
<evidence type="ECO:0000256" key="20">
    <source>
        <dbReference type="ARBA" id="ARBA00023136"/>
    </source>
</evidence>
<evidence type="ECO:0000256" key="30">
    <source>
        <dbReference type="ARBA" id="ARBA00081436"/>
    </source>
</evidence>
<evidence type="ECO:0000256" key="5">
    <source>
        <dbReference type="ARBA" id="ARBA00004555"/>
    </source>
</evidence>
<proteinExistence type="inferred from homology"/>
<dbReference type="GO" id="GO:0050839">
    <property type="term" value="F:cell adhesion molecule binding"/>
    <property type="evidence" value="ECO:0007669"/>
    <property type="project" value="TreeGrafter"/>
</dbReference>
<keyword evidence="13" id="KW-0677">Repeat</keyword>
<feature type="compositionally biased region" description="Basic and acidic residues" evidence="34">
    <location>
        <begin position="95"/>
        <end position="104"/>
    </location>
</feature>
<evidence type="ECO:0000256" key="13">
    <source>
        <dbReference type="ARBA" id="ARBA00022737"/>
    </source>
</evidence>
<sequence length="849" mass="92011">LDFCKSGQLRSPDYHIHQQQQQQHQEEEEEVLRTGPAAHDHSRGYSLGVSSDVDTEPEVDPSPAHGLQHMWMRGLKSEQSSCLTSRANSALSLTDTEHDRKSEPDNELPSSPGGQFTFRPLPPPPPPPHACTCARPAPYAQVSLQRKTMPTRCQSSQGGQGADNSSNTDQGQLHNSWVLNSNIPLETRHFLFKQGSGSSALLSGAGQGYPLTSGTVYSPPPRPLPRSSVTRPLFTFNKPHRCCNWKCTALSASLLTLTLALLLTYVIAVHLLGLTWHLRHGESQLYENGLSSADHQQEDRSKPRPTSSIHLLDTLNPETTYTGDREKWVRGRAIDHGKIDIGTQQSQAIPPGLFWRFQMTVHHPTYVKFNLSLSHNALLGVYGRRNIPPTHTQFDFVKLLDGKALPRSLTDPVSAAKAPKGLLLSGLQETGFIEYMDPGTWHLALYNDGRNLEQVLLHSMPIDSMDGCSTDCNGNGECVAGHCHCFAGFLGPDCAKDSCPVLCSGNGLYEKGRCVCLEGWKGAECNVEEGQCIDPTCSNHGACIQGICICTPAYKGVNCEQVDCVDPQCGGHGVCVRGECVCSAGWTGVSCDDPLPACQEQCSGHGTYLPESDTCACQPNWTGPDCYTELCLVPCGSHGVCSEGQCQCEEGWIGAACDQRACHPRCEEHGQCHDGTCICQPGWEGEHCNIVTHDLDVVVKDGCPGLCSGHGRCTLEQSGWRCICQAGWSGPGCSVVMETDCSDGTDNDGDGLTDCVDPDCCEQLSCGSDPLCHGSADPLALLQQSPQSPSMPSAFISTHTHSFYRRIRFLLGKSATHTLPGDVPFDTSFDLVTFGAMSVTLMFQRPPFL</sequence>
<dbReference type="GO" id="GO:0042734">
    <property type="term" value="C:presynaptic membrane"/>
    <property type="evidence" value="ECO:0007669"/>
    <property type="project" value="UniProtKB-SubCell"/>
</dbReference>
<dbReference type="PROSITE" id="PS00022">
    <property type="entry name" value="EGF_1"/>
    <property type="match status" value="5"/>
</dbReference>
<dbReference type="GO" id="GO:0043197">
    <property type="term" value="C:dendritic spine"/>
    <property type="evidence" value="ECO:0007669"/>
    <property type="project" value="UniProtKB-SubCell"/>
</dbReference>
<evidence type="ECO:0000256" key="16">
    <source>
        <dbReference type="ARBA" id="ARBA00022989"/>
    </source>
</evidence>
<feature type="compositionally biased region" description="Pro residues" evidence="34">
    <location>
        <begin position="120"/>
        <end position="129"/>
    </location>
</feature>
<dbReference type="Proteomes" id="UP000192220">
    <property type="component" value="Unplaced"/>
</dbReference>
<evidence type="ECO:0000256" key="19">
    <source>
        <dbReference type="ARBA" id="ARBA00023034"/>
    </source>
</evidence>
<evidence type="ECO:0000256" key="31">
    <source>
        <dbReference type="ARBA" id="ARBA00083964"/>
    </source>
</evidence>
<keyword evidence="22" id="KW-0804">Transcription</keyword>
<comment type="function">
    <text evidence="32">Involved in neural development, regulating the establishment of proper connectivity within the nervous system. Acts as a ligand of the ADGRL1 and ADGRL3 receptors that are expressed at the surface of adjacent cells. Promotes the formation of filopodia and enlarged growth cone in neuronal cells. Mediates axon guidance and homophilic and heterophilic cell-cell adhesion. May function as a cellular signal transducer.</text>
</comment>
<feature type="disulfide bond" evidence="33">
    <location>
        <begin position="703"/>
        <end position="713"/>
    </location>
</feature>
<comment type="function">
    <text evidence="27">Induces gene transcription inhibition.</text>
</comment>
<evidence type="ECO:0000259" key="36">
    <source>
        <dbReference type="PROSITE" id="PS50026"/>
    </source>
</evidence>
<feature type="transmembrane region" description="Helical" evidence="35">
    <location>
        <begin position="249"/>
        <end position="274"/>
    </location>
</feature>
<comment type="subcellular location">
    <subcellularLocation>
        <location evidence="4">Cell projection</location>
        <location evidence="4">Dendritic spine</location>
    </subcellularLocation>
    <subcellularLocation>
        <location evidence="3">Cell projection</location>
        <location evidence="3">Filopodium</location>
    </subcellularLocation>
    <subcellularLocation>
        <location evidence="6">Cell projection</location>
        <location evidence="6">Growth cone</location>
    </subcellularLocation>
    <subcellularLocation>
        <location evidence="1">Endoplasmic reticulum</location>
    </subcellularLocation>
    <subcellularLocation>
        <location evidence="5">Golgi apparatus</location>
    </subcellularLocation>
    <subcellularLocation>
        <location evidence="2">Nucleus</location>
        <location evidence="2">PML body</location>
    </subcellularLocation>
    <subcellularLocation>
        <location evidence="25">Postsynaptic cell membrane</location>
        <topology evidence="25">Single-pass membrane protein</topology>
    </subcellularLocation>
    <subcellularLocation>
        <location evidence="26">Presynaptic cell membrane</location>
        <topology evidence="26">Single-pass membrane protein</topology>
    </subcellularLocation>
</comment>
<feature type="disulfide bond" evidence="33">
    <location>
        <begin position="724"/>
        <end position="733"/>
    </location>
</feature>
<evidence type="ECO:0000256" key="1">
    <source>
        <dbReference type="ARBA" id="ARBA00004240"/>
    </source>
</evidence>
<dbReference type="FunFam" id="2.10.25.10:FF:000021">
    <property type="entry name" value="Teneurin transmembrane protein 2"/>
    <property type="match status" value="2"/>
</dbReference>
<dbReference type="GO" id="GO:0005783">
    <property type="term" value="C:endoplasmic reticulum"/>
    <property type="evidence" value="ECO:0007669"/>
    <property type="project" value="UniProtKB-SubCell"/>
</dbReference>
<dbReference type="Pfam" id="PF25024">
    <property type="entry name" value="EGF_TEN"/>
    <property type="match status" value="1"/>
</dbReference>
<dbReference type="FunFam" id="2.10.25.10:FF:000474">
    <property type="entry name" value="Teneurin transmembrane protein 2"/>
    <property type="match status" value="1"/>
</dbReference>
<evidence type="ECO:0000259" key="37">
    <source>
        <dbReference type="PROSITE" id="PS51361"/>
    </source>
</evidence>
<evidence type="ECO:0000256" key="26">
    <source>
        <dbReference type="ARBA" id="ARBA00046300"/>
    </source>
</evidence>
<dbReference type="FunFam" id="2.10.25.10:FF:000016">
    <property type="entry name" value="Teneurin transmembrane protein 2"/>
    <property type="match status" value="1"/>
</dbReference>
<evidence type="ECO:0000256" key="32">
    <source>
        <dbReference type="ARBA" id="ARBA00093288"/>
    </source>
</evidence>
<dbReference type="GO" id="GO:0048666">
    <property type="term" value="P:neuron development"/>
    <property type="evidence" value="ECO:0007669"/>
    <property type="project" value="TreeGrafter"/>
</dbReference>
<dbReference type="GO" id="GO:0042803">
    <property type="term" value="F:protein homodimerization activity"/>
    <property type="evidence" value="ECO:0007669"/>
    <property type="project" value="TreeGrafter"/>
</dbReference>
<feature type="non-terminal residue" evidence="39">
    <location>
        <position position="849"/>
    </location>
</feature>
<evidence type="ECO:0000256" key="2">
    <source>
        <dbReference type="ARBA" id="ARBA00004322"/>
    </source>
</evidence>
<keyword evidence="19" id="KW-0333">Golgi apparatus</keyword>
<dbReference type="GO" id="GO:0030426">
    <property type="term" value="C:growth cone"/>
    <property type="evidence" value="ECO:0007669"/>
    <property type="project" value="UniProtKB-SubCell"/>
</dbReference>